<keyword evidence="3" id="KW-1185">Reference proteome</keyword>
<accession>A8NZI9</accession>
<gene>
    <name evidence="2" type="ORF">CC1G_08705</name>
</gene>
<evidence type="ECO:0000313" key="3">
    <source>
        <dbReference type="Proteomes" id="UP000001861"/>
    </source>
</evidence>
<dbReference type="eggNOG" id="KOG2112">
    <property type="taxonomic scope" value="Eukaryota"/>
</dbReference>
<dbReference type="STRING" id="240176.A8NZI9"/>
<organism evidence="2 3">
    <name type="scientific">Coprinopsis cinerea (strain Okayama-7 / 130 / ATCC MYA-4618 / FGSC 9003)</name>
    <name type="common">Inky cap fungus</name>
    <name type="synonym">Hormographiella aspergillata</name>
    <dbReference type="NCBI Taxonomy" id="240176"/>
    <lineage>
        <taxon>Eukaryota</taxon>
        <taxon>Fungi</taxon>
        <taxon>Dikarya</taxon>
        <taxon>Basidiomycota</taxon>
        <taxon>Agaricomycotina</taxon>
        <taxon>Agaricomycetes</taxon>
        <taxon>Agaricomycetidae</taxon>
        <taxon>Agaricales</taxon>
        <taxon>Agaricineae</taxon>
        <taxon>Psathyrellaceae</taxon>
        <taxon>Coprinopsis</taxon>
    </lineage>
</organism>
<comment type="caution">
    <text evidence="2">The sequence shown here is derived from an EMBL/GenBank/DDBJ whole genome shotgun (WGS) entry which is preliminary data.</text>
</comment>
<reference evidence="2 3" key="1">
    <citation type="journal article" date="2010" name="Proc. Natl. Acad. Sci. U.S.A.">
        <title>Insights into evolution of multicellular fungi from the assembled chromosomes of the mushroom Coprinopsis cinerea (Coprinus cinereus).</title>
        <authorList>
            <person name="Stajich J.E."/>
            <person name="Wilke S.K."/>
            <person name="Ahren D."/>
            <person name="Au C.H."/>
            <person name="Birren B.W."/>
            <person name="Borodovsky M."/>
            <person name="Burns C."/>
            <person name="Canback B."/>
            <person name="Casselton L.A."/>
            <person name="Cheng C.K."/>
            <person name="Deng J."/>
            <person name="Dietrich F.S."/>
            <person name="Fargo D.C."/>
            <person name="Farman M.L."/>
            <person name="Gathman A.C."/>
            <person name="Goldberg J."/>
            <person name="Guigo R."/>
            <person name="Hoegger P.J."/>
            <person name="Hooker J.B."/>
            <person name="Huggins A."/>
            <person name="James T.Y."/>
            <person name="Kamada T."/>
            <person name="Kilaru S."/>
            <person name="Kodira C."/>
            <person name="Kues U."/>
            <person name="Kupfer D."/>
            <person name="Kwan H.S."/>
            <person name="Lomsadze A."/>
            <person name="Li W."/>
            <person name="Lilly W.W."/>
            <person name="Ma L.J."/>
            <person name="Mackey A.J."/>
            <person name="Manning G."/>
            <person name="Martin F."/>
            <person name="Muraguchi H."/>
            <person name="Natvig D.O."/>
            <person name="Palmerini H."/>
            <person name="Ramesh M.A."/>
            <person name="Rehmeyer C.J."/>
            <person name="Roe B.A."/>
            <person name="Shenoy N."/>
            <person name="Stanke M."/>
            <person name="Ter-Hovhannisyan V."/>
            <person name="Tunlid A."/>
            <person name="Velagapudi R."/>
            <person name="Vision T.J."/>
            <person name="Zeng Q."/>
            <person name="Zolan M.E."/>
            <person name="Pukkila P.J."/>
        </authorList>
    </citation>
    <scope>NUCLEOTIDE SEQUENCE [LARGE SCALE GENOMIC DNA]</scope>
    <source>
        <strain evidence="3">Okayama-7 / 130 / ATCC MYA-4618 / FGSC 9003</strain>
    </source>
</reference>
<dbReference type="EMBL" id="AACS02000006">
    <property type="protein sequence ID" value="EAU84164.1"/>
    <property type="molecule type" value="Genomic_DNA"/>
</dbReference>
<dbReference type="Gene3D" id="3.40.50.1820">
    <property type="entry name" value="alpha/beta hydrolase"/>
    <property type="match status" value="1"/>
</dbReference>
<dbReference type="Proteomes" id="UP000001861">
    <property type="component" value="Unassembled WGS sequence"/>
</dbReference>
<evidence type="ECO:0000313" key="2">
    <source>
        <dbReference type="EMBL" id="EAU84164.1"/>
    </source>
</evidence>
<proteinExistence type="predicted"/>
<protein>
    <recommendedName>
        <fullName evidence="4">Phospholipase/carboxylesterase/thioesterase domain-containing protein</fullName>
    </recommendedName>
</protein>
<dbReference type="OrthoDB" id="437457at2759"/>
<evidence type="ECO:0000256" key="1">
    <source>
        <dbReference type="SAM" id="MobiDB-lite"/>
    </source>
</evidence>
<dbReference type="RefSeq" id="XP_001837692.1">
    <property type="nucleotide sequence ID" value="XM_001837640.1"/>
</dbReference>
<evidence type="ECO:0008006" key="4">
    <source>
        <dbReference type="Google" id="ProtNLM"/>
    </source>
</evidence>
<dbReference type="InterPro" id="IPR029058">
    <property type="entry name" value="AB_hydrolase_fold"/>
</dbReference>
<dbReference type="OMA" id="VMQFFAR"/>
<dbReference type="AlphaFoldDB" id="A8NZI9"/>
<name>A8NZI9_COPC7</name>
<feature type="region of interest" description="Disordered" evidence="1">
    <location>
        <begin position="1"/>
        <end position="21"/>
    </location>
</feature>
<dbReference type="VEuPathDB" id="FungiDB:CC1G_08705"/>
<dbReference type="SUPFAM" id="SSF53474">
    <property type="entry name" value="alpha/beta-Hydrolases"/>
    <property type="match status" value="1"/>
</dbReference>
<sequence>MSQFHLQESAPDTTPKVKEQPRKNAIPVPFSYYPSDDGTDHNLLILLHGLGAFQWYKSFDQLGDMIENPNPTPALELMKKVIDHLVQDLHWSLNQIHLFGFAQGGSVAAEYALLRWREQLRGQEAGASPPATSFGSLVTVSGSLISYPTIANLSPTPTLVVYRSAPAEDALQPTAVRAFKKGFQSVSEAKLGGNRSGMPASKEEWEPIMKFWSEKLSRRKMDGLYEVMSGMST</sequence>
<dbReference type="GeneID" id="6014254"/>
<dbReference type="InParanoid" id="A8NZI9"/>
<feature type="compositionally biased region" description="Polar residues" evidence="1">
    <location>
        <begin position="1"/>
        <end position="12"/>
    </location>
</feature>
<dbReference type="KEGG" id="cci:CC1G_08705"/>